<evidence type="ECO:0008006" key="5">
    <source>
        <dbReference type="Google" id="ProtNLM"/>
    </source>
</evidence>
<dbReference type="SUPFAM" id="SSF47616">
    <property type="entry name" value="GST C-terminal domain-like"/>
    <property type="match status" value="2"/>
</dbReference>
<dbReference type="PANTHER" id="PTHR43968">
    <property type="match status" value="1"/>
</dbReference>
<dbReference type="PROSITE" id="PS50404">
    <property type="entry name" value="GST_NTER"/>
    <property type="match status" value="1"/>
</dbReference>
<feature type="domain" description="GST C-terminal" evidence="2">
    <location>
        <begin position="249"/>
        <end position="396"/>
    </location>
</feature>
<dbReference type="Gene3D" id="1.20.1050.10">
    <property type="match status" value="2"/>
</dbReference>
<dbReference type="InterPro" id="IPR050983">
    <property type="entry name" value="GST_Omega/HSP26"/>
</dbReference>
<name>A0AAD1UBN2_EUPCR</name>
<dbReference type="AlphaFoldDB" id="A0AAD1UBN2"/>
<dbReference type="Pfam" id="PF13417">
    <property type="entry name" value="GST_N_3"/>
    <property type="match status" value="1"/>
</dbReference>
<dbReference type="SUPFAM" id="SSF52833">
    <property type="entry name" value="Thioredoxin-like"/>
    <property type="match status" value="1"/>
</dbReference>
<dbReference type="EMBL" id="CAMPGE010006155">
    <property type="protein sequence ID" value="CAI2365000.1"/>
    <property type="molecule type" value="Genomic_DNA"/>
</dbReference>
<dbReference type="GO" id="GO:0005737">
    <property type="term" value="C:cytoplasm"/>
    <property type="evidence" value="ECO:0007669"/>
    <property type="project" value="TreeGrafter"/>
</dbReference>
<evidence type="ECO:0000259" key="1">
    <source>
        <dbReference type="PROSITE" id="PS50404"/>
    </source>
</evidence>
<dbReference type="InterPro" id="IPR010987">
    <property type="entry name" value="Glutathione-S-Trfase_C-like"/>
</dbReference>
<dbReference type="Pfam" id="PF13410">
    <property type="entry name" value="GST_C_2"/>
    <property type="match status" value="1"/>
</dbReference>
<gene>
    <name evidence="3" type="ORF">ECRASSUSDP1_LOCUS6350</name>
</gene>
<evidence type="ECO:0000259" key="2">
    <source>
        <dbReference type="PROSITE" id="PS50405"/>
    </source>
</evidence>
<reference evidence="3" key="1">
    <citation type="submission" date="2023-07" db="EMBL/GenBank/DDBJ databases">
        <authorList>
            <consortium name="AG Swart"/>
            <person name="Singh M."/>
            <person name="Singh A."/>
            <person name="Seah K."/>
            <person name="Emmerich C."/>
        </authorList>
    </citation>
    <scope>NUCLEOTIDE SEQUENCE</scope>
    <source>
        <strain evidence="3">DP1</strain>
    </source>
</reference>
<evidence type="ECO:0000313" key="3">
    <source>
        <dbReference type="EMBL" id="CAI2365000.1"/>
    </source>
</evidence>
<sequence>MKGLISGDEKDIEFTVKRMREIENDLSQNDRSNSYLLNRDEIGFADIILSPILIRNIFPMQENCNNCKELKLKDYPHIAKYVDTILEHPKIGEGFIPKWGFINFLMNKRKDPSISLPYPFDETTFEESQSNKEIIIKDGLTAKPLLNSNYIRLYGHPLCPYVQRAILVLAAKKVEYQFVGIDLTAKNDWHCQINGGFVSILETPDGVIVTESLQICDWIEAEFGNQGISLYPEEMPDSKYLPKAFSEGSTLEQTPKNVLKELVKEWFEKVFMFIKIMVNKEFRDNGVQEYLSALEWAEQHLPDDPERPFIGGFSQETMADLMVLPFFRDAFAIEHTELKEKYFDKVDFSALPKLMNWYSLLEDKYRVELADNRAFAELTKKNIEANGPKVQLFYPLF</sequence>
<protein>
    <recommendedName>
        <fullName evidence="5">GST C-terminal domain-containing protein</fullName>
    </recommendedName>
</protein>
<dbReference type="PROSITE" id="PS50405">
    <property type="entry name" value="GST_CTER"/>
    <property type="match status" value="1"/>
</dbReference>
<dbReference type="Gene3D" id="3.40.30.10">
    <property type="entry name" value="Glutaredoxin"/>
    <property type="match status" value="1"/>
</dbReference>
<dbReference type="InterPro" id="IPR036249">
    <property type="entry name" value="Thioredoxin-like_sf"/>
</dbReference>
<comment type="caution">
    <text evidence="3">The sequence shown here is derived from an EMBL/GenBank/DDBJ whole genome shotgun (WGS) entry which is preliminary data.</text>
</comment>
<dbReference type="InterPro" id="IPR036282">
    <property type="entry name" value="Glutathione-S-Trfase_C_sf"/>
</dbReference>
<dbReference type="CDD" id="cd00299">
    <property type="entry name" value="GST_C_family"/>
    <property type="match status" value="1"/>
</dbReference>
<accession>A0AAD1UBN2</accession>
<dbReference type="Proteomes" id="UP001295684">
    <property type="component" value="Unassembled WGS sequence"/>
</dbReference>
<dbReference type="PANTHER" id="PTHR43968:SF6">
    <property type="entry name" value="GLUTATHIONE S-TRANSFERASE OMEGA"/>
    <property type="match status" value="1"/>
</dbReference>
<proteinExistence type="predicted"/>
<organism evidence="3 4">
    <name type="scientific">Euplotes crassus</name>
    <dbReference type="NCBI Taxonomy" id="5936"/>
    <lineage>
        <taxon>Eukaryota</taxon>
        <taxon>Sar</taxon>
        <taxon>Alveolata</taxon>
        <taxon>Ciliophora</taxon>
        <taxon>Intramacronucleata</taxon>
        <taxon>Spirotrichea</taxon>
        <taxon>Hypotrichia</taxon>
        <taxon>Euplotida</taxon>
        <taxon>Euplotidae</taxon>
        <taxon>Moneuplotes</taxon>
    </lineage>
</organism>
<dbReference type="InterPro" id="IPR004045">
    <property type="entry name" value="Glutathione_S-Trfase_N"/>
</dbReference>
<keyword evidence="4" id="KW-1185">Reference proteome</keyword>
<feature type="domain" description="GST N-terminal" evidence="1">
    <location>
        <begin position="149"/>
        <end position="227"/>
    </location>
</feature>
<evidence type="ECO:0000313" key="4">
    <source>
        <dbReference type="Proteomes" id="UP001295684"/>
    </source>
</evidence>